<accession>A0A8J5NCS2</accession>
<dbReference type="AlphaFoldDB" id="A0A8J5NCS2"/>
<organism evidence="2 3">
    <name type="scientific">Homarus americanus</name>
    <name type="common">American lobster</name>
    <dbReference type="NCBI Taxonomy" id="6706"/>
    <lineage>
        <taxon>Eukaryota</taxon>
        <taxon>Metazoa</taxon>
        <taxon>Ecdysozoa</taxon>
        <taxon>Arthropoda</taxon>
        <taxon>Crustacea</taxon>
        <taxon>Multicrustacea</taxon>
        <taxon>Malacostraca</taxon>
        <taxon>Eumalacostraca</taxon>
        <taxon>Eucarida</taxon>
        <taxon>Decapoda</taxon>
        <taxon>Pleocyemata</taxon>
        <taxon>Astacidea</taxon>
        <taxon>Nephropoidea</taxon>
        <taxon>Nephropidae</taxon>
        <taxon>Homarus</taxon>
    </lineage>
</organism>
<evidence type="ECO:0000313" key="2">
    <source>
        <dbReference type="EMBL" id="KAG7177229.1"/>
    </source>
</evidence>
<feature type="region of interest" description="Disordered" evidence="1">
    <location>
        <begin position="175"/>
        <end position="196"/>
    </location>
</feature>
<keyword evidence="3" id="KW-1185">Reference proteome</keyword>
<dbReference type="Proteomes" id="UP000747542">
    <property type="component" value="Unassembled WGS sequence"/>
</dbReference>
<gene>
    <name evidence="2" type="ORF">Hamer_G000497</name>
</gene>
<feature type="compositionally biased region" description="Acidic residues" evidence="1">
    <location>
        <begin position="128"/>
        <end position="146"/>
    </location>
</feature>
<proteinExistence type="predicted"/>
<evidence type="ECO:0000313" key="3">
    <source>
        <dbReference type="Proteomes" id="UP000747542"/>
    </source>
</evidence>
<evidence type="ECO:0000256" key="1">
    <source>
        <dbReference type="SAM" id="MobiDB-lite"/>
    </source>
</evidence>
<sequence>MQSNEMSYPKLRFVLVVQSLSETMVTDARFCIDLMENARVKNKGGTIRLEEPSGFPQMDDFCCENRIERESVCLYENVSFNNLRETSRTKWITSPISHREESSREKALEEPSGEEVLEETSGAVFEDQSGEVLEEQSGEEVLEEPSGEVLEVPSGRGGPRRSIWRRRSLKSHLGKEVLEEPSRRRRSRRAIWESTP</sequence>
<protein>
    <submittedName>
        <fullName evidence="2">Uncharacterized protein</fullName>
    </submittedName>
</protein>
<reference evidence="2" key="1">
    <citation type="journal article" date="2021" name="Sci. Adv.">
        <title>The American lobster genome reveals insights on longevity, neural, and immune adaptations.</title>
        <authorList>
            <person name="Polinski J.M."/>
            <person name="Zimin A.V."/>
            <person name="Clark K.F."/>
            <person name="Kohn A.B."/>
            <person name="Sadowski N."/>
            <person name="Timp W."/>
            <person name="Ptitsyn A."/>
            <person name="Khanna P."/>
            <person name="Romanova D.Y."/>
            <person name="Williams P."/>
            <person name="Greenwood S.J."/>
            <person name="Moroz L.L."/>
            <person name="Walt D.R."/>
            <person name="Bodnar A.G."/>
        </authorList>
    </citation>
    <scope>NUCLEOTIDE SEQUENCE</scope>
    <source>
        <strain evidence="2">GMGI-L3</strain>
    </source>
</reference>
<dbReference type="EMBL" id="JAHLQT010002534">
    <property type="protein sequence ID" value="KAG7177229.1"/>
    <property type="molecule type" value="Genomic_DNA"/>
</dbReference>
<feature type="region of interest" description="Disordered" evidence="1">
    <location>
        <begin position="95"/>
        <end position="163"/>
    </location>
</feature>
<feature type="compositionally biased region" description="Basic and acidic residues" evidence="1">
    <location>
        <begin position="97"/>
        <end position="109"/>
    </location>
</feature>
<name>A0A8J5NCS2_HOMAM</name>
<comment type="caution">
    <text evidence="2">The sequence shown here is derived from an EMBL/GenBank/DDBJ whole genome shotgun (WGS) entry which is preliminary data.</text>
</comment>